<dbReference type="Gene3D" id="3.40.630.10">
    <property type="entry name" value="Zn peptidases"/>
    <property type="match status" value="1"/>
</dbReference>
<dbReference type="EMBL" id="JABSTR010000005">
    <property type="protein sequence ID" value="KAH9371445.1"/>
    <property type="molecule type" value="Genomic_DNA"/>
</dbReference>
<sequence length="115" mass="12919">MLLTKVVFYGAADFSRLQVLLTHYQSEAKCKRFSFSIFMSPPGFSFPDENDAVPRTTGGTTDTANVSHEIPTIHPLYRIDSALVNHTAVFCRAAGTERIQRQSLRRWRSAGTHCL</sequence>
<name>A0A9J6G837_HAELO</name>
<dbReference type="AlphaFoldDB" id="A0A9J6G837"/>
<comment type="caution">
    <text evidence="1">The sequence shown here is derived from an EMBL/GenBank/DDBJ whole genome shotgun (WGS) entry which is preliminary data.</text>
</comment>
<reference evidence="1 2" key="1">
    <citation type="journal article" date="2020" name="Cell">
        <title>Large-Scale Comparative Analyses of Tick Genomes Elucidate Their Genetic Diversity and Vector Capacities.</title>
        <authorList>
            <consortium name="Tick Genome and Microbiome Consortium (TIGMIC)"/>
            <person name="Jia N."/>
            <person name="Wang J."/>
            <person name="Shi W."/>
            <person name="Du L."/>
            <person name="Sun Y."/>
            <person name="Zhan W."/>
            <person name="Jiang J.F."/>
            <person name="Wang Q."/>
            <person name="Zhang B."/>
            <person name="Ji P."/>
            <person name="Bell-Sakyi L."/>
            <person name="Cui X.M."/>
            <person name="Yuan T.T."/>
            <person name="Jiang B.G."/>
            <person name="Yang W.F."/>
            <person name="Lam T.T."/>
            <person name="Chang Q.C."/>
            <person name="Ding S.J."/>
            <person name="Wang X.J."/>
            <person name="Zhu J.G."/>
            <person name="Ruan X.D."/>
            <person name="Zhao L."/>
            <person name="Wei J.T."/>
            <person name="Ye R.Z."/>
            <person name="Que T.C."/>
            <person name="Du C.H."/>
            <person name="Zhou Y.H."/>
            <person name="Cheng J.X."/>
            <person name="Dai P.F."/>
            <person name="Guo W.B."/>
            <person name="Han X.H."/>
            <person name="Huang E.J."/>
            <person name="Li L.F."/>
            <person name="Wei W."/>
            <person name="Gao Y.C."/>
            <person name="Liu J.Z."/>
            <person name="Shao H.Z."/>
            <person name="Wang X."/>
            <person name="Wang C.C."/>
            <person name="Yang T.C."/>
            <person name="Huo Q.B."/>
            <person name="Li W."/>
            <person name="Chen H.Y."/>
            <person name="Chen S.E."/>
            <person name="Zhou L.G."/>
            <person name="Ni X.B."/>
            <person name="Tian J.H."/>
            <person name="Sheng Y."/>
            <person name="Liu T."/>
            <person name="Pan Y.S."/>
            <person name="Xia L.Y."/>
            <person name="Li J."/>
            <person name="Zhao F."/>
            <person name="Cao W.C."/>
        </authorList>
    </citation>
    <scope>NUCLEOTIDE SEQUENCE [LARGE SCALE GENOMIC DNA]</scope>
    <source>
        <strain evidence="1">HaeL-2018</strain>
    </source>
</reference>
<dbReference type="OrthoDB" id="6119954at2759"/>
<gene>
    <name evidence="1" type="ORF">HPB48_020736</name>
</gene>
<evidence type="ECO:0000313" key="1">
    <source>
        <dbReference type="EMBL" id="KAH9371445.1"/>
    </source>
</evidence>
<accession>A0A9J6G837</accession>
<organism evidence="1 2">
    <name type="scientific">Haemaphysalis longicornis</name>
    <name type="common">Bush tick</name>
    <dbReference type="NCBI Taxonomy" id="44386"/>
    <lineage>
        <taxon>Eukaryota</taxon>
        <taxon>Metazoa</taxon>
        <taxon>Ecdysozoa</taxon>
        <taxon>Arthropoda</taxon>
        <taxon>Chelicerata</taxon>
        <taxon>Arachnida</taxon>
        <taxon>Acari</taxon>
        <taxon>Parasitiformes</taxon>
        <taxon>Ixodida</taxon>
        <taxon>Ixodoidea</taxon>
        <taxon>Ixodidae</taxon>
        <taxon>Haemaphysalinae</taxon>
        <taxon>Haemaphysalis</taxon>
    </lineage>
</organism>
<dbReference type="Proteomes" id="UP000821853">
    <property type="component" value="Chromosome 3"/>
</dbReference>
<proteinExistence type="predicted"/>
<keyword evidence="2" id="KW-1185">Reference proteome</keyword>
<dbReference type="VEuPathDB" id="VectorBase:HLOH_060877"/>
<protein>
    <submittedName>
        <fullName evidence="1">Uncharacterized protein</fullName>
    </submittedName>
</protein>
<evidence type="ECO:0000313" key="2">
    <source>
        <dbReference type="Proteomes" id="UP000821853"/>
    </source>
</evidence>